<accession>A0A9N8WIA2</accession>
<gene>
    <name evidence="24" type="ORF">POCULU_LOCUS1774</name>
</gene>
<sequence length="1380" mass="155254">MCYPALETYYLTPKNAVEPLFWELQSARREVTEELFREKCSATQPFIYVEQIVINTTDAAKNGAYGVLEKELLLWSIRLMDKIASAEIINPTNSQSNQLTADIRPYKLKDLCYKPFGGNECLIQSPLSFWDNNEQTLLSDINIIKTLQNADEVSLHGIRMPLTSVFGDIVYTKSTKIKGAKSIILTYFLKATAIDLWEKIWEQVTKNGDICQVGGGTLIDSVDLRVEGESKHLYLQFNNRPRDHKAEYILLFLGYLVGFLYVSLSLGRLNLVKSKFGLGFAALAQVFASLTVALSICSLLGFKLTILPWEILPFMIMIVGVDNIFQLTNAVTSTSMQLPVTERVAAGIGAVGPSMTKRLCVELIVLLICAAISIDSVQEFCLFTSISVVIDYILQMTFFVATLSIDIKRLEMADLYKRQPHYEEVTSIRNLRESTSRMFKKGRTVGLITVILAIRILARSYPHPESPTNLSYDNIFTNEIPVINNKFYETAATDMADSFWQAVNPNRTNQCFELRTKYVTIHGRNKDAVNDNGPLNAWTLDVVTRSQQVFRHILKSIVTLVKYIIAPAAGITIGISYLVSFLLSTSSDDGPDNARNIRKTSSMNDLPDLRHTTPRIVTLRGRHAADVDLLCARSNGIIISASTDKRVTSWEGHHGSLSMKLERYLRRCESCKCGATKGMKQCIAWPVRALCTDETVELAAAGFEDGVVRVWDIQTGQAMHILKDPMDDVESVVPADTNNRLSKGRVTCLQFVTTQPNAVDSPTMSSQYEKKSKAANPQTVLLAAYRDGFVREWDLEFGKLIYTIATNQKSGISCFCISESVDNFQGLRLFTGARDGSVRCWLRRNDAENDESDEIADVEPTSLWKPLYTLVGQHNNAITCIATKIAKTETSCYGVVVTGAADGEVKVYDYFSGNPIATLSQVQKLLNLQSQGQDQPPETVQKLHQYASHLQRQREQLIVQQQRIRSLHSQQTQTVSDNLDENTHESEDEETSDDYEEDESGEEGGEGEEEDEEETFNSEDMFHQGAIKSIIIHLLQGEKCLCGRTDSGEFWITTSSLDEKVNFYKLVRDSMDCACMALQVNEETVIANGSEHINRQSNKQIATQKQSYTKGHTNHYRIKAKQAVDRSDGVASYRTKLIGRVSQPGGCSIVLLRGNIVGVRRIKRILSTSATRKSHGIEGEWEVWMKDLKTCEQDCLENDEGDDLTVRTVSLVDEKDLLIEDIRRKKEATKKRMQVKPGEMSGFVRRRRVISMNNVKSQNGVSSSVMPSLGHSHSHDDEHHNSHDDEHHHSQDHHDSDHNSHAHEEGQVFDYRQKTRIRRPDILAKAYSAGYNEEEEKLNELLPFAYIRQLVKIGENGVCIAYGNFVKVVWYEDASNDGSW</sequence>
<keyword evidence="6" id="KW-0153">Cholesterol metabolism</keyword>
<evidence type="ECO:0000256" key="15">
    <source>
        <dbReference type="ARBA" id="ARBA00023136"/>
    </source>
</evidence>
<keyword evidence="15 22" id="KW-0472">Membrane</keyword>
<keyword evidence="9" id="KW-0677">Repeat</keyword>
<name>A0A9N8WIA2_9GLOM</name>
<dbReference type="GO" id="GO:0012507">
    <property type="term" value="C:ER to Golgi transport vesicle membrane"/>
    <property type="evidence" value="ECO:0007669"/>
    <property type="project" value="UniProtKB-SubCell"/>
</dbReference>
<evidence type="ECO:0000256" key="18">
    <source>
        <dbReference type="ARBA" id="ARBA00023221"/>
    </source>
</evidence>
<evidence type="ECO:0000256" key="9">
    <source>
        <dbReference type="ARBA" id="ARBA00022737"/>
    </source>
</evidence>
<evidence type="ECO:0000256" key="10">
    <source>
        <dbReference type="ARBA" id="ARBA00022824"/>
    </source>
</evidence>
<evidence type="ECO:0000256" key="13">
    <source>
        <dbReference type="ARBA" id="ARBA00023098"/>
    </source>
</evidence>
<dbReference type="OrthoDB" id="6510177at2759"/>
<evidence type="ECO:0000256" key="19">
    <source>
        <dbReference type="ARBA" id="ARBA00045958"/>
    </source>
</evidence>
<reference evidence="24" key="1">
    <citation type="submission" date="2021-06" db="EMBL/GenBank/DDBJ databases">
        <authorList>
            <person name="Kallberg Y."/>
            <person name="Tangrot J."/>
            <person name="Rosling A."/>
        </authorList>
    </citation>
    <scope>NUCLEOTIDE SEQUENCE</scope>
    <source>
        <strain evidence="24">IA702</strain>
    </source>
</reference>
<evidence type="ECO:0000256" key="4">
    <source>
        <dbReference type="ARBA" id="ARBA00007410"/>
    </source>
</evidence>
<evidence type="ECO:0000256" key="2">
    <source>
        <dbReference type="ARBA" id="ARBA00004557"/>
    </source>
</evidence>
<dbReference type="PANTHER" id="PTHR46378">
    <property type="entry name" value="STEROL REGULATORY ELEMENT-BINDING PROTEIN CLEAVAGE-ACTIVATING PROTEIN"/>
    <property type="match status" value="1"/>
</dbReference>
<keyword evidence="12" id="KW-0333">Golgi apparatus</keyword>
<feature type="compositionally biased region" description="Polar residues" evidence="21">
    <location>
        <begin position="1251"/>
        <end position="1266"/>
    </location>
</feature>
<evidence type="ECO:0000259" key="23">
    <source>
        <dbReference type="PROSITE" id="PS50156"/>
    </source>
</evidence>
<keyword evidence="13" id="KW-0443">Lipid metabolism</keyword>
<keyword evidence="8 22" id="KW-0812">Transmembrane</keyword>
<feature type="transmembrane region" description="Helical" evidence="22">
    <location>
        <begin position="278"/>
        <end position="301"/>
    </location>
</feature>
<dbReference type="GO" id="GO:0008203">
    <property type="term" value="P:cholesterol metabolic process"/>
    <property type="evidence" value="ECO:0007669"/>
    <property type="project" value="UniProtKB-KW"/>
</dbReference>
<feature type="transmembrane region" description="Helical" evidence="22">
    <location>
        <begin position="307"/>
        <end position="325"/>
    </location>
</feature>
<dbReference type="GO" id="GO:0045540">
    <property type="term" value="P:regulation of cholesterol biosynthetic process"/>
    <property type="evidence" value="ECO:0007669"/>
    <property type="project" value="TreeGrafter"/>
</dbReference>
<dbReference type="GO" id="GO:0032936">
    <property type="term" value="C:SREBP-SCAP complex"/>
    <property type="evidence" value="ECO:0007669"/>
    <property type="project" value="TreeGrafter"/>
</dbReference>
<comment type="caution">
    <text evidence="24">The sequence shown here is derived from an EMBL/GenBank/DDBJ whole genome shotgun (WGS) entry which is preliminary data.</text>
</comment>
<evidence type="ECO:0000256" key="7">
    <source>
        <dbReference type="ARBA" id="ARBA00022574"/>
    </source>
</evidence>
<evidence type="ECO:0000256" key="1">
    <source>
        <dbReference type="ARBA" id="ARBA00004477"/>
    </source>
</evidence>
<evidence type="ECO:0000256" key="5">
    <source>
        <dbReference type="ARBA" id="ARBA00019541"/>
    </source>
</evidence>
<dbReference type="InterPro" id="IPR036322">
    <property type="entry name" value="WD40_repeat_dom_sf"/>
</dbReference>
<dbReference type="SUPFAM" id="SSF50978">
    <property type="entry name" value="WD40 repeat-like"/>
    <property type="match status" value="1"/>
</dbReference>
<feature type="transmembrane region" description="Helical" evidence="22">
    <location>
        <begin position="383"/>
        <end position="405"/>
    </location>
</feature>
<dbReference type="Proteomes" id="UP000789572">
    <property type="component" value="Unassembled WGS sequence"/>
</dbReference>
<keyword evidence="11 22" id="KW-1133">Transmembrane helix</keyword>
<dbReference type="SUPFAM" id="SSF82866">
    <property type="entry name" value="Multidrug efflux transporter AcrB transmembrane domain"/>
    <property type="match status" value="1"/>
</dbReference>
<comment type="subcellular location">
    <subcellularLocation>
        <location evidence="2">Cytoplasmic vesicle</location>
        <location evidence="2">COPII-coated vesicle membrane</location>
        <topology evidence="2">Multi-pass membrane protein</topology>
    </subcellularLocation>
    <subcellularLocation>
        <location evidence="1">Endoplasmic reticulum membrane</location>
        <topology evidence="1">Multi-pass membrane protein</topology>
    </subcellularLocation>
    <subcellularLocation>
        <location evidence="3">Golgi apparatus membrane</location>
        <topology evidence="3">Multi-pass membrane protein</topology>
    </subcellularLocation>
</comment>
<feature type="repeat" description="WD" evidence="20">
    <location>
        <begin position="700"/>
        <end position="721"/>
    </location>
</feature>
<evidence type="ECO:0000256" key="21">
    <source>
        <dbReference type="SAM" id="MobiDB-lite"/>
    </source>
</evidence>
<evidence type="ECO:0000313" key="25">
    <source>
        <dbReference type="Proteomes" id="UP000789572"/>
    </source>
</evidence>
<keyword evidence="7 20" id="KW-0853">WD repeat</keyword>
<dbReference type="GO" id="GO:0000139">
    <property type="term" value="C:Golgi membrane"/>
    <property type="evidence" value="ECO:0007669"/>
    <property type="project" value="UniProtKB-SubCell"/>
</dbReference>
<proteinExistence type="inferred from homology"/>
<evidence type="ECO:0000256" key="20">
    <source>
        <dbReference type="PROSITE-ProRule" id="PRU00221"/>
    </source>
</evidence>
<evidence type="ECO:0000256" key="3">
    <source>
        <dbReference type="ARBA" id="ARBA00004653"/>
    </source>
</evidence>
<feature type="transmembrane region" description="Helical" evidence="22">
    <location>
        <begin position="248"/>
        <end position="266"/>
    </location>
</feature>
<dbReference type="GO" id="GO:0032934">
    <property type="term" value="F:sterol binding"/>
    <property type="evidence" value="ECO:0007669"/>
    <property type="project" value="InterPro"/>
</dbReference>
<feature type="domain" description="SSD" evidence="23">
    <location>
        <begin position="247"/>
        <end position="405"/>
    </location>
</feature>
<evidence type="ECO:0000256" key="22">
    <source>
        <dbReference type="SAM" id="Phobius"/>
    </source>
</evidence>
<feature type="region of interest" description="Disordered" evidence="21">
    <location>
        <begin position="968"/>
        <end position="1016"/>
    </location>
</feature>
<feature type="transmembrane region" description="Helical" evidence="22">
    <location>
        <begin position="560"/>
        <end position="583"/>
    </location>
</feature>
<feature type="region of interest" description="Disordered" evidence="21">
    <location>
        <begin position="1228"/>
        <end position="1311"/>
    </location>
</feature>
<protein>
    <recommendedName>
        <fullName evidence="5">Sterol regulatory element-binding protein cleavage-activating protein</fullName>
    </recommendedName>
</protein>
<dbReference type="Pfam" id="PF12349">
    <property type="entry name" value="Sterol-sensing"/>
    <property type="match status" value="1"/>
</dbReference>
<dbReference type="Gene3D" id="2.130.10.10">
    <property type="entry name" value="YVTN repeat-like/Quinoprotein amine dehydrogenase"/>
    <property type="match status" value="2"/>
</dbReference>
<evidence type="ECO:0000313" key="24">
    <source>
        <dbReference type="EMBL" id="CAG8485397.1"/>
    </source>
</evidence>
<dbReference type="InterPro" id="IPR015943">
    <property type="entry name" value="WD40/YVTN_repeat-like_dom_sf"/>
</dbReference>
<dbReference type="InterPro" id="IPR001680">
    <property type="entry name" value="WD40_rpt"/>
</dbReference>
<feature type="compositionally biased region" description="Basic and acidic residues" evidence="21">
    <location>
        <begin position="1273"/>
        <end position="1306"/>
    </location>
</feature>
<evidence type="ECO:0000256" key="12">
    <source>
        <dbReference type="ARBA" id="ARBA00023034"/>
    </source>
</evidence>
<evidence type="ECO:0000256" key="6">
    <source>
        <dbReference type="ARBA" id="ARBA00022548"/>
    </source>
</evidence>
<keyword evidence="17" id="KW-0325">Glycoprotein</keyword>
<keyword evidence="14" id="KW-0446">Lipid-binding</keyword>
<evidence type="ECO:0000256" key="8">
    <source>
        <dbReference type="ARBA" id="ARBA00022692"/>
    </source>
</evidence>
<dbReference type="InterPro" id="IPR030225">
    <property type="entry name" value="SCAP"/>
</dbReference>
<evidence type="ECO:0000256" key="14">
    <source>
        <dbReference type="ARBA" id="ARBA00023121"/>
    </source>
</evidence>
<dbReference type="GO" id="GO:0005789">
    <property type="term" value="C:endoplasmic reticulum membrane"/>
    <property type="evidence" value="ECO:0007669"/>
    <property type="project" value="UniProtKB-SubCell"/>
</dbReference>
<comment type="function">
    <text evidence="19">Escort protein required for cholesterol as well as lipid homeostasis. Regulates export of the SCAP-SREBP complex from the endoplasmic reticulum to the Golgi upon low cholesterol, thereby regulating the processing of sterol regulatory element-binding proteins (SREBPs) SREBF1/SREBP1 and SREBF2/SREBP2. At high sterol concentrations, formation of a ternary complex with INSIG (INSIG1 or INSIG2) leads to mask the ER export signal in SCAP, promoting retention of the complex in the endoplasmic reticulum. Low sterol concentrations trigger release of INSIG, a conformational change in the SSD domain of SCAP, unmasking of the ER export signal, promoting recruitment into COPII-coated vesicles and transport of the SCAP-SREBP to the Golgi: in the Golgi, SREBPs are then processed, releasing the transcription factor fragment of SREBPs from the membrane, its import into the nucleus and up-regulation of LDLR, INSIG1 and the mevalonate pathway. Binds cholesterol via its SSD domain.</text>
</comment>
<dbReference type="SMART" id="SM00320">
    <property type="entry name" value="WD40"/>
    <property type="match status" value="5"/>
</dbReference>
<dbReference type="InterPro" id="IPR053958">
    <property type="entry name" value="HMGCR/SNAP/NPC1-like_SSD"/>
</dbReference>
<keyword evidence="25" id="KW-1185">Reference proteome</keyword>
<evidence type="ECO:0000256" key="17">
    <source>
        <dbReference type="ARBA" id="ARBA00023180"/>
    </source>
</evidence>
<dbReference type="Pfam" id="PF00400">
    <property type="entry name" value="WD40"/>
    <property type="match status" value="1"/>
</dbReference>
<dbReference type="EMBL" id="CAJVPJ010000143">
    <property type="protein sequence ID" value="CAG8485397.1"/>
    <property type="molecule type" value="Genomic_DNA"/>
</dbReference>
<feature type="compositionally biased region" description="Acidic residues" evidence="21">
    <location>
        <begin position="986"/>
        <end position="1016"/>
    </location>
</feature>
<dbReference type="PROSITE" id="PS50156">
    <property type="entry name" value="SSD"/>
    <property type="match status" value="1"/>
</dbReference>
<evidence type="ECO:0000256" key="16">
    <source>
        <dbReference type="ARBA" id="ARBA00023166"/>
    </source>
</evidence>
<dbReference type="PANTHER" id="PTHR46378:SF1">
    <property type="entry name" value="STEROL REGULATORY ELEMENT-BINDING PROTEIN CLEAVAGE-ACTIVATING PROTEIN"/>
    <property type="match status" value="1"/>
</dbReference>
<comment type="similarity">
    <text evidence="4">Belongs to the WD repeat SCAP family.</text>
</comment>
<evidence type="ECO:0000256" key="11">
    <source>
        <dbReference type="ARBA" id="ARBA00022989"/>
    </source>
</evidence>
<keyword evidence="10" id="KW-0256">Endoplasmic reticulum</keyword>
<keyword evidence="18" id="KW-0753">Steroid metabolism</keyword>
<dbReference type="InterPro" id="IPR000731">
    <property type="entry name" value="SSD"/>
</dbReference>
<dbReference type="PROSITE" id="PS50082">
    <property type="entry name" value="WD_REPEATS_2"/>
    <property type="match status" value="1"/>
</dbReference>
<keyword evidence="16" id="KW-1207">Sterol metabolism</keyword>
<dbReference type="GO" id="GO:0032933">
    <property type="term" value="P:SREBP signaling pathway"/>
    <property type="evidence" value="ECO:0007669"/>
    <property type="project" value="InterPro"/>
</dbReference>
<feature type="compositionally biased region" description="Polar residues" evidence="21">
    <location>
        <begin position="968"/>
        <end position="977"/>
    </location>
</feature>
<organism evidence="24 25">
    <name type="scientific">Paraglomus occultum</name>
    <dbReference type="NCBI Taxonomy" id="144539"/>
    <lineage>
        <taxon>Eukaryota</taxon>
        <taxon>Fungi</taxon>
        <taxon>Fungi incertae sedis</taxon>
        <taxon>Mucoromycota</taxon>
        <taxon>Glomeromycotina</taxon>
        <taxon>Glomeromycetes</taxon>
        <taxon>Paraglomerales</taxon>
        <taxon>Paraglomeraceae</taxon>
        <taxon>Paraglomus</taxon>
    </lineage>
</organism>